<feature type="site" description="Contributes to redox potential value" evidence="8">
    <location>
        <position position="35"/>
    </location>
</feature>
<sequence>MGEKMNAVTDSEFDQTVLKSDKPVLVDFWAEWCGPCRQVSPILEELAQDHSDKITFLKMNVDENPVTPSNYKVTGIPTINVYVNGELAKSIVGAKPKAALLKELSAFTD</sequence>
<dbReference type="GO" id="GO:0015035">
    <property type="term" value="F:protein-disulfide reductase activity"/>
    <property type="evidence" value="ECO:0007669"/>
    <property type="project" value="UniProtKB-UniRule"/>
</dbReference>
<keyword evidence="12" id="KW-1185">Reference proteome</keyword>
<evidence type="ECO:0000256" key="5">
    <source>
        <dbReference type="ARBA" id="ARBA00023284"/>
    </source>
</evidence>
<feature type="domain" description="Thioredoxin" evidence="10">
    <location>
        <begin position="1"/>
        <end position="109"/>
    </location>
</feature>
<dbReference type="FunFam" id="3.40.30.10:FF:000001">
    <property type="entry name" value="Thioredoxin"/>
    <property type="match status" value="1"/>
</dbReference>
<name>A0A4Q7XD31_9ACTN</name>
<comment type="caution">
    <text evidence="11">The sequence shown here is derived from an EMBL/GenBank/DDBJ whole genome shotgun (WGS) entry which is preliminary data.</text>
</comment>
<evidence type="ECO:0000256" key="3">
    <source>
        <dbReference type="ARBA" id="ARBA00022982"/>
    </source>
</evidence>
<feature type="active site" description="Nucleophile" evidence="8">
    <location>
        <position position="36"/>
    </location>
</feature>
<dbReference type="RefSeq" id="WP_130443285.1">
    <property type="nucleotide sequence ID" value="NZ_SHKR01000011.1"/>
</dbReference>
<organism evidence="11 12">
    <name type="scientific">Kribbella rubisoli</name>
    <dbReference type="NCBI Taxonomy" id="3075929"/>
    <lineage>
        <taxon>Bacteria</taxon>
        <taxon>Bacillati</taxon>
        <taxon>Actinomycetota</taxon>
        <taxon>Actinomycetes</taxon>
        <taxon>Propionibacteriales</taxon>
        <taxon>Kribbellaceae</taxon>
        <taxon>Kribbella</taxon>
    </lineage>
</organism>
<evidence type="ECO:0000313" key="11">
    <source>
        <dbReference type="EMBL" id="RZU20565.1"/>
    </source>
</evidence>
<dbReference type="GO" id="GO:0045454">
    <property type="term" value="P:cell redox homeostasis"/>
    <property type="evidence" value="ECO:0007669"/>
    <property type="project" value="TreeGrafter"/>
</dbReference>
<dbReference type="OrthoDB" id="9790390at2"/>
<dbReference type="CDD" id="cd02947">
    <property type="entry name" value="TRX_family"/>
    <property type="match status" value="1"/>
</dbReference>
<evidence type="ECO:0000256" key="6">
    <source>
        <dbReference type="NCBIfam" id="TIGR01068"/>
    </source>
</evidence>
<dbReference type="Pfam" id="PF00085">
    <property type="entry name" value="Thioredoxin"/>
    <property type="match status" value="1"/>
</dbReference>
<keyword evidence="5 9" id="KW-0676">Redox-active center</keyword>
<protein>
    <recommendedName>
        <fullName evidence="6 7">Thioredoxin</fullName>
    </recommendedName>
</protein>
<dbReference type="PANTHER" id="PTHR45663">
    <property type="entry name" value="GEO12009P1"/>
    <property type="match status" value="1"/>
</dbReference>
<dbReference type="SUPFAM" id="SSF52833">
    <property type="entry name" value="Thioredoxin-like"/>
    <property type="match status" value="1"/>
</dbReference>
<reference evidence="11 12" key="1">
    <citation type="journal article" date="2015" name="Stand. Genomic Sci.">
        <title>Genomic Encyclopedia of Bacterial and Archaeal Type Strains, Phase III: the genomes of soil and plant-associated and newly described type strains.</title>
        <authorList>
            <person name="Whitman W.B."/>
            <person name="Woyke T."/>
            <person name="Klenk H.P."/>
            <person name="Zhou Y."/>
            <person name="Lilburn T.G."/>
            <person name="Beck B.J."/>
            <person name="De Vos P."/>
            <person name="Vandamme P."/>
            <person name="Eisen J.A."/>
            <person name="Garrity G."/>
            <person name="Hugenholtz P."/>
            <person name="Kyrpides N.C."/>
        </authorList>
    </citation>
    <scope>NUCLEOTIDE SEQUENCE [LARGE SCALE GENOMIC DNA]</scope>
    <source>
        <strain evidence="11 12">VKM Ac-2540</strain>
    </source>
</reference>
<evidence type="ECO:0000256" key="4">
    <source>
        <dbReference type="ARBA" id="ARBA00023157"/>
    </source>
</evidence>
<keyword evidence="3" id="KW-0249">Electron transport</keyword>
<keyword evidence="4 9" id="KW-1015">Disulfide bond</keyword>
<dbReference type="InterPro" id="IPR013766">
    <property type="entry name" value="Thioredoxin_domain"/>
</dbReference>
<dbReference type="Gene3D" id="3.40.30.10">
    <property type="entry name" value="Glutaredoxin"/>
    <property type="match status" value="1"/>
</dbReference>
<dbReference type="PRINTS" id="PR00421">
    <property type="entry name" value="THIOREDOXIN"/>
</dbReference>
<dbReference type="PROSITE" id="PS00194">
    <property type="entry name" value="THIOREDOXIN_1"/>
    <property type="match status" value="1"/>
</dbReference>
<evidence type="ECO:0000256" key="9">
    <source>
        <dbReference type="PIRSR" id="PIRSR000077-4"/>
    </source>
</evidence>
<dbReference type="PANTHER" id="PTHR45663:SF11">
    <property type="entry name" value="GEO12009P1"/>
    <property type="match status" value="1"/>
</dbReference>
<feature type="site" description="Contributes to redox potential value" evidence="8">
    <location>
        <position position="34"/>
    </location>
</feature>
<dbReference type="Proteomes" id="UP000292027">
    <property type="component" value="Unassembled WGS sequence"/>
</dbReference>
<evidence type="ECO:0000256" key="2">
    <source>
        <dbReference type="ARBA" id="ARBA00022448"/>
    </source>
</evidence>
<dbReference type="NCBIfam" id="TIGR01068">
    <property type="entry name" value="thioredoxin"/>
    <property type="match status" value="1"/>
</dbReference>
<accession>A0A4Q7XD31</accession>
<feature type="active site" description="Nucleophile" evidence="8">
    <location>
        <position position="33"/>
    </location>
</feature>
<dbReference type="EMBL" id="SHKR01000011">
    <property type="protein sequence ID" value="RZU20565.1"/>
    <property type="molecule type" value="Genomic_DNA"/>
</dbReference>
<dbReference type="PIRSF" id="PIRSF000077">
    <property type="entry name" value="Thioredoxin"/>
    <property type="match status" value="1"/>
</dbReference>
<evidence type="ECO:0000256" key="8">
    <source>
        <dbReference type="PIRSR" id="PIRSR000077-1"/>
    </source>
</evidence>
<keyword evidence="2" id="KW-0813">Transport</keyword>
<dbReference type="InterPro" id="IPR017937">
    <property type="entry name" value="Thioredoxin_CS"/>
</dbReference>
<dbReference type="AlphaFoldDB" id="A0A4Q7XD31"/>
<comment type="similarity">
    <text evidence="1 7">Belongs to the thioredoxin family.</text>
</comment>
<dbReference type="GO" id="GO:0005829">
    <property type="term" value="C:cytosol"/>
    <property type="evidence" value="ECO:0007669"/>
    <property type="project" value="TreeGrafter"/>
</dbReference>
<proteinExistence type="inferred from homology"/>
<dbReference type="InterPro" id="IPR005746">
    <property type="entry name" value="Thioredoxin"/>
</dbReference>
<gene>
    <name evidence="11" type="ORF">EV645_2800</name>
</gene>
<feature type="disulfide bond" description="Redox-active" evidence="9">
    <location>
        <begin position="33"/>
        <end position="36"/>
    </location>
</feature>
<dbReference type="PROSITE" id="PS51352">
    <property type="entry name" value="THIOREDOXIN_2"/>
    <property type="match status" value="1"/>
</dbReference>
<evidence type="ECO:0000259" key="10">
    <source>
        <dbReference type="PROSITE" id="PS51352"/>
    </source>
</evidence>
<evidence type="ECO:0000313" key="12">
    <source>
        <dbReference type="Proteomes" id="UP000292027"/>
    </source>
</evidence>
<feature type="site" description="Deprotonates C-terminal active site Cys" evidence="8">
    <location>
        <position position="27"/>
    </location>
</feature>
<evidence type="ECO:0000256" key="1">
    <source>
        <dbReference type="ARBA" id="ARBA00008987"/>
    </source>
</evidence>
<dbReference type="InterPro" id="IPR036249">
    <property type="entry name" value="Thioredoxin-like_sf"/>
</dbReference>
<evidence type="ECO:0000256" key="7">
    <source>
        <dbReference type="PIRNR" id="PIRNR000077"/>
    </source>
</evidence>